<dbReference type="Proteomes" id="UP000250166">
    <property type="component" value="Unassembled WGS sequence"/>
</dbReference>
<dbReference type="EMBL" id="UAWL01000001">
    <property type="protein sequence ID" value="SQB97276.1"/>
    <property type="molecule type" value="Genomic_DNA"/>
</dbReference>
<protein>
    <recommendedName>
        <fullName evidence="4">Periplasmic protein</fullName>
    </recommendedName>
</protein>
<evidence type="ECO:0008006" key="4">
    <source>
        <dbReference type="Google" id="ProtNLM"/>
    </source>
</evidence>
<accession>A0A2X3BD40</accession>
<reference evidence="1 3" key="1">
    <citation type="submission" date="2018-06" db="EMBL/GenBank/DDBJ databases">
        <authorList>
            <consortium name="Pathogen Informatics"/>
            <person name="Doyle S."/>
        </authorList>
    </citation>
    <scope>NUCLEOTIDE SEQUENCE [LARGE SCALE GENOMIC DNA]</scope>
    <source>
        <strain evidence="1 3">NCTC13102</strain>
    </source>
</reference>
<evidence type="ECO:0000313" key="3">
    <source>
        <dbReference type="Proteomes" id="UP000250166"/>
    </source>
</evidence>
<evidence type="ECO:0000313" key="2">
    <source>
        <dbReference type="EMBL" id="SQB98165.1"/>
    </source>
</evidence>
<name>A0A2X3BD40_9HELI</name>
<dbReference type="AlphaFoldDB" id="A0A2X3BD40"/>
<dbReference type="EMBL" id="UAWL01000006">
    <property type="protein sequence ID" value="SQB98165.1"/>
    <property type="molecule type" value="Genomic_DNA"/>
</dbReference>
<evidence type="ECO:0000313" key="1">
    <source>
        <dbReference type="EMBL" id="SQB97276.1"/>
    </source>
</evidence>
<sequence>MKKFVLLIFALCVGIICGILAWQLHINIQSDSSPESSLDSHHCVLNENGVCEVEYNNQTFQIQASPFPIVALKPTIWTLSNLNLNTPTINAKIYGINMDMGTTQIQFRKTPHNTYEAKVFLSACVLESMEYRLSFEGRLLGISADFYVKNKHNQILQTLRNKE</sequence>
<proteinExistence type="predicted"/>
<dbReference type="RefSeq" id="WP_023949993.1">
    <property type="nucleotide sequence ID" value="NZ_UAWL01000001.1"/>
</dbReference>
<organism evidence="1 3">
    <name type="scientific">Helicobacter fennelliae</name>
    <dbReference type="NCBI Taxonomy" id="215"/>
    <lineage>
        <taxon>Bacteria</taxon>
        <taxon>Pseudomonadati</taxon>
        <taxon>Campylobacterota</taxon>
        <taxon>Epsilonproteobacteria</taxon>
        <taxon>Campylobacterales</taxon>
        <taxon>Helicobacteraceae</taxon>
        <taxon>Helicobacter</taxon>
    </lineage>
</organism>
<gene>
    <name evidence="1" type="ORF">NCTC13102_00005</name>
    <name evidence="2" type="ORF">NCTC13102_00616</name>
</gene>